<evidence type="ECO:0000313" key="3">
    <source>
        <dbReference type="EMBL" id="CAK4033185.1"/>
    </source>
</evidence>
<feature type="region of interest" description="Disordered" evidence="1">
    <location>
        <begin position="62"/>
        <end position="83"/>
    </location>
</feature>
<protein>
    <submittedName>
        <fullName evidence="3">Uncharacterized protein</fullName>
    </submittedName>
</protein>
<dbReference type="Pfam" id="PF11913">
    <property type="entry name" value="DUF3431"/>
    <property type="match status" value="1"/>
</dbReference>
<organism evidence="3 4">
    <name type="scientific">Lecanosticta acicola</name>
    <dbReference type="NCBI Taxonomy" id="111012"/>
    <lineage>
        <taxon>Eukaryota</taxon>
        <taxon>Fungi</taxon>
        <taxon>Dikarya</taxon>
        <taxon>Ascomycota</taxon>
        <taxon>Pezizomycotina</taxon>
        <taxon>Dothideomycetes</taxon>
        <taxon>Dothideomycetidae</taxon>
        <taxon>Mycosphaerellales</taxon>
        <taxon>Mycosphaerellaceae</taxon>
        <taxon>Lecanosticta</taxon>
    </lineage>
</organism>
<feature type="region of interest" description="Disordered" evidence="1">
    <location>
        <begin position="414"/>
        <end position="435"/>
    </location>
</feature>
<name>A0AAI8Z672_9PEZI</name>
<proteinExistence type="predicted"/>
<dbReference type="EMBL" id="CAVMBE010000079">
    <property type="protein sequence ID" value="CAK4033185.1"/>
    <property type="molecule type" value="Genomic_DNA"/>
</dbReference>
<reference evidence="3" key="1">
    <citation type="submission" date="2023-11" db="EMBL/GenBank/DDBJ databases">
        <authorList>
            <person name="Alioto T."/>
            <person name="Alioto T."/>
            <person name="Gomez Garrido J."/>
        </authorList>
    </citation>
    <scope>NUCLEOTIDE SEQUENCE</scope>
</reference>
<dbReference type="InterPro" id="IPR021838">
    <property type="entry name" value="DUF3431"/>
</dbReference>
<comment type="caution">
    <text evidence="3">The sequence shown here is derived from an EMBL/GenBank/DDBJ whole genome shotgun (WGS) entry which is preliminary data.</text>
</comment>
<feature type="transmembrane region" description="Helical" evidence="2">
    <location>
        <begin position="6"/>
        <end position="24"/>
    </location>
</feature>
<evidence type="ECO:0000256" key="2">
    <source>
        <dbReference type="SAM" id="Phobius"/>
    </source>
</evidence>
<accession>A0AAI8Z672</accession>
<keyword evidence="2" id="KW-0472">Membrane</keyword>
<keyword evidence="2" id="KW-1133">Transmembrane helix</keyword>
<evidence type="ECO:0000313" key="4">
    <source>
        <dbReference type="Proteomes" id="UP001296104"/>
    </source>
</evidence>
<dbReference type="AlphaFoldDB" id="A0AAI8Z672"/>
<sequence>MRQRFGIFAAIGATIIFVVLLGLYRSDLQRVRETGLKYWVASWRYGSDYKYAAVKSETQLAPAQEPALPDSKPSNQSMAPTMNRTHPRTTLVLATMSYSDNSWVEKELGDLLGEKSNLYTAFYVANDDSAPLHTPANKGHEVMAYLTYMIEFYDSLPDISIFMHGHAAAWHNNYLLEMSSSQIVRRLRREKVLDEGYMNLRCHWSPGCPDHLHPQETKYDGDKREEPMIKEAWEALFPTEAVPEVLSQPCCSQFAVSRQRIQNLPQNKYVEIRDWLLNSPHDDYITGRIFEYLWQYMFNGTPTYCPDPRVCYCDAYGVCFEDPEEYKNFFNIVYDLDRYRKELETWQKWKEQKNIGRGEIAPGGPDASVEGQDAREAWLIETIEKATQELDRKKQSAFEAGKDPWKRKKAIERANLETVKEPKDGPPWWTNMKVR</sequence>
<gene>
    <name evidence="3" type="ORF">LECACI_7A008343</name>
</gene>
<dbReference type="PANTHER" id="PTHR37490">
    <property type="entry name" value="EXPRESSED PROTEIN"/>
    <property type="match status" value="1"/>
</dbReference>
<feature type="compositionally biased region" description="Basic and acidic residues" evidence="1">
    <location>
        <begin position="414"/>
        <end position="424"/>
    </location>
</feature>
<keyword evidence="4" id="KW-1185">Reference proteome</keyword>
<evidence type="ECO:0000256" key="1">
    <source>
        <dbReference type="SAM" id="MobiDB-lite"/>
    </source>
</evidence>
<feature type="compositionally biased region" description="Polar residues" evidence="1">
    <location>
        <begin position="72"/>
        <end position="83"/>
    </location>
</feature>
<dbReference type="PANTHER" id="PTHR37490:SF3">
    <property type="entry name" value="DUF3431 DOMAIN CONTAINING PROTEIN"/>
    <property type="match status" value="1"/>
</dbReference>
<keyword evidence="2" id="KW-0812">Transmembrane</keyword>
<dbReference type="Proteomes" id="UP001296104">
    <property type="component" value="Unassembled WGS sequence"/>
</dbReference>